<keyword evidence="2" id="KW-1133">Transmembrane helix</keyword>
<feature type="transmembrane region" description="Helical" evidence="2">
    <location>
        <begin position="14"/>
        <end position="31"/>
    </location>
</feature>
<accession>A0A5C6AQD1</accession>
<evidence type="ECO:0000313" key="3">
    <source>
        <dbReference type="EMBL" id="TWU02253.1"/>
    </source>
</evidence>
<feature type="region of interest" description="Disordered" evidence="1">
    <location>
        <begin position="125"/>
        <end position="148"/>
    </location>
</feature>
<sequence length="148" mass="16151">MPDAVHTGEILHDVLGLTVIALLVWGFGRLVHFLQARKSRVHRLLGHFVPEWSAAVSLLFGLICLTWNAVYGDLASATPQYPDGFAPPTQQFEHGIFAMFGMLVGLVFGLIHGVILLTRTPKSELTGHADPKMASPIEDGNPYRPPSV</sequence>
<dbReference type="AlphaFoldDB" id="A0A5C6AQD1"/>
<evidence type="ECO:0000256" key="2">
    <source>
        <dbReference type="SAM" id="Phobius"/>
    </source>
</evidence>
<dbReference type="EMBL" id="SJPN01000004">
    <property type="protein sequence ID" value="TWU02253.1"/>
    <property type="molecule type" value="Genomic_DNA"/>
</dbReference>
<reference evidence="3 4" key="1">
    <citation type="submission" date="2019-02" db="EMBL/GenBank/DDBJ databases">
        <title>Deep-cultivation of Planctomycetes and their phenomic and genomic characterization uncovers novel biology.</title>
        <authorList>
            <person name="Wiegand S."/>
            <person name="Jogler M."/>
            <person name="Boedeker C."/>
            <person name="Pinto D."/>
            <person name="Vollmers J."/>
            <person name="Rivas-Marin E."/>
            <person name="Kohn T."/>
            <person name="Peeters S.H."/>
            <person name="Heuer A."/>
            <person name="Rast P."/>
            <person name="Oberbeckmann S."/>
            <person name="Bunk B."/>
            <person name="Jeske O."/>
            <person name="Meyerdierks A."/>
            <person name="Storesund J.E."/>
            <person name="Kallscheuer N."/>
            <person name="Luecker S."/>
            <person name="Lage O.M."/>
            <person name="Pohl T."/>
            <person name="Merkel B.J."/>
            <person name="Hornburger P."/>
            <person name="Mueller R.-W."/>
            <person name="Bruemmer F."/>
            <person name="Labrenz M."/>
            <person name="Spormann A.M."/>
            <person name="Op Den Camp H."/>
            <person name="Overmann J."/>
            <person name="Amann R."/>
            <person name="Jetten M.S.M."/>
            <person name="Mascher T."/>
            <person name="Medema M.H."/>
            <person name="Devos D.P."/>
            <person name="Kaster A.-K."/>
            <person name="Ovreas L."/>
            <person name="Rohde M."/>
            <person name="Galperin M.Y."/>
            <person name="Jogler C."/>
        </authorList>
    </citation>
    <scope>NUCLEOTIDE SEQUENCE [LARGE SCALE GENOMIC DNA]</scope>
    <source>
        <strain evidence="3 4">Pla52n</strain>
    </source>
</reference>
<gene>
    <name evidence="3" type="ORF">Pla52n_33030</name>
</gene>
<dbReference type="RefSeq" id="WP_146520621.1">
    <property type="nucleotide sequence ID" value="NZ_CP151726.1"/>
</dbReference>
<feature type="transmembrane region" description="Helical" evidence="2">
    <location>
        <begin position="96"/>
        <end position="117"/>
    </location>
</feature>
<keyword evidence="4" id="KW-1185">Reference proteome</keyword>
<dbReference type="OrthoDB" id="9946033at2"/>
<keyword evidence="2" id="KW-0812">Transmembrane</keyword>
<evidence type="ECO:0000256" key="1">
    <source>
        <dbReference type="SAM" id="MobiDB-lite"/>
    </source>
</evidence>
<feature type="transmembrane region" description="Helical" evidence="2">
    <location>
        <begin position="52"/>
        <end position="71"/>
    </location>
</feature>
<organism evidence="3 4">
    <name type="scientific">Stieleria varia</name>
    <dbReference type="NCBI Taxonomy" id="2528005"/>
    <lineage>
        <taxon>Bacteria</taxon>
        <taxon>Pseudomonadati</taxon>
        <taxon>Planctomycetota</taxon>
        <taxon>Planctomycetia</taxon>
        <taxon>Pirellulales</taxon>
        <taxon>Pirellulaceae</taxon>
        <taxon>Stieleria</taxon>
    </lineage>
</organism>
<name>A0A5C6AQD1_9BACT</name>
<proteinExistence type="predicted"/>
<evidence type="ECO:0000313" key="4">
    <source>
        <dbReference type="Proteomes" id="UP000320176"/>
    </source>
</evidence>
<protein>
    <submittedName>
        <fullName evidence="3">Uncharacterized protein</fullName>
    </submittedName>
</protein>
<keyword evidence="2" id="KW-0472">Membrane</keyword>
<comment type="caution">
    <text evidence="3">The sequence shown here is derived from an EMBL/GenBank/DDBJ whole genome shotgun (WGS) entry which is preliminary data.</text>
</comment>
<dbReference type="Proteomes" id="UP000320176">
    <property type="component" value="Unassembled WGS sequence"/>
</dbReference>